<dbReference type="EMBL" id="MAAO01000006">
    <property type="protein sequence ID" value="OUR96178.1"/>
    <property type="molecule type" value="Genomic_DNA"/>
</dbReference>
<evidence type="ECO:0000256" key="2">
    <source>
        <dbReference type="PROSITE-ProRule" id="PRU00169"/>
    </source>
</evidence>
<accession>A0A1Y5F5M1</accession>
<evidence type="ECO:0000256" key="1">
    <source>
        <dbReference type="ARBA" id="ARBA00022553"/>
    </source>
</evidence>
<dbReference type="GO" id="GO:0000160">
    <property type="term" value="P:phosphorelay signal transduction system"/>
    <property type="evidence" value="ECO:0007669"/>
    <property type="project" value="InterPro"/>
</dbReference>
<dbReference type="Proteomes" id="UP000196531">
    <property type="component" value="Unassembled WGS sequence"/>
</dbReference>
<dbReference type="InterPro" id="IPR050595">
    <property type="entry name" value="Bact_response_regulator"/>
</dbReference>
<sequence length="122" mass="14194">MKLLLVDDEPEILNFLQKTIEDKFKCQIERAESGLDAFIKCQDNIFDFIITDYKMPFMTGAALVMALKTRNNVNSDTHCLILTAYLTKDLKEQLNVDRVQFLSKPIQLDQLFEIIGPFFELR</sequence>
<dbReference type="SUPFAM" id="SSF52172">
    <property type="entry name" value="CheY-like"/>
    <property type="match status" value="1"/>
</dbReference>
<proteinExistence type="predicted"/>
<name>A0A1Y5F5M1_9BACT</name>
<dbReference type="InterPro" id="IPR001789">
    <property type="entry name" value="Sig_transdc_resp-reg_receiver"/>
</dbReference>
<dbReference type="Gene3D" id="3.40.50.2300">
    <property type="match status" value="1"/>
</dbReference>
<dbReference type="AlphaFoldDB" id="A0A1Y5F5M1"/>
<gene>
    <name evidence="4" type="ORF">A9Q84_07400</name>
</gene>
<dbReference type="PROSITE" id="PS50110">
    <property type="entry name" value="RESPONSE_REGULATORY"/>
    <property type="match status" value="1"/>
</dbReference>
<comment type="caution">
    <text evidence="4">The sequence shown here is derived from an EMBL/GenBank/DDBJ whole genome shotgun (WGS) entry which is preliminary data.</text>
</comment>
<dbReference type="PANTHER" id="PTHR44591:SF3">
    <property type="entry name" value="RESPONSE REGULATORY DOMAIN-CONTAINING PROTEIN"/>
    <property type="match status" value="1"/>
</dbReference>
<feature type="modified residue" description="4-aspartylphosphate" evidence="2">
    <location>
        <position position="52"/>
    </location>
</feature>
<organism evidence="4 5">
    <name type="scientific">Halobacteriovorax marinus</name>
    <dbReference type="NCBI Taxonomy" id="97084"/>
    <lineage>
        <taxon>Bacteria</taxon>
        <taxon>Pseudomonadati</taxon>
        <taxon>Bdellovibrionota</taxon>
        <taxon>Bacteriovoracia</taxon>
        <taxon>Bacteriovoracales</taxon>
        <taxon>Halobacteriovoraceae</taxon>
        <taxon>Halobacteriovorax</taxon>
    </lineage>
</organism>
<dbReference type="SMART" id="SM00448">
    <property type="entry name" value="REC"/>
    <property type="match status" value="1"/>
</dbReference>
<reference evidence="5" key="1">
    <citation type="journal article" date="2017" name="Proc. Natl. Acad. Sci. U.S.A.">
        <title>Simulation of Deepwater Horizon oil plume reveals substrate specialization within a complex community of hydrocarbon-degraders.</title>
        <authorList>
            <person name="Hu P."/>
            <person name="Dubinsky E.A."/>
            <person name="Probst A.J."/>
            <person name="Wang J."/>
            <person name="Sieber C.M.K."/>
            <person name="Tom L.M."/>
            <person name="Gardinali P."/>
            <person name="Banfield J.F."/>
            <person name="Atlas R.M."/>
            <person name="Andersen G.L."/>
        </authorList>
    </citation>
    <scope>NUCLEOTIDE SEQUENCE [LARGE SCALE GENOMIC DNA]</scope>
</reference>
<dbReference type="InterPro" id="IPR011006">
    <property type="entry name" value="CheY-like_superfamily"/>
</dbReference>
<keyword evidence="1 2" id="KW-0597">Phosphoprotein</keyword>
<evidence type="ECO:0000313" key="4">
    <source>
        <dbReference type="EMBL" id="OUR96178.1"/>
    </source>
</evidence>
<feature type="domain" description="Response regulatory" evidence="3">
    <location>
        <begin position="2"/>
        <end position="119"/>
    </location>
</feature>
<evidence type="ECO:0000259" key="3">
    <source>
        <dbReference type="PROSITE" id="PS50110"/>
    </source>
</evidence>
<dbReference type="Pfam" id="PF00072">
    <property type="entry name" value="Response_reg"/>
    <property type="match status" value="1"/>
</dbReference>
<dbReference type="CDD" id="cd17546">
    <property type="entry name" value="REC_hyHK_CKI1_RcsC-like"/>
    <property type="match status" value="1"/>
</dbReference>
<protein>
    <recommendedName>
        <fullName evidence="3">Response regulatory domain-containing protein</fullName>
    </recommendedName>
</protein>
<evidence type="ECO:0000313" key="5">
    <source>
        <dbReference type="Proteomes" id="UP000196531"/>
    </source>
</evidence>
<dbReference type="PANTHER" id="PTHR44591">
    <property type="entry name" value="STRESS RESPONSE REGULATOR PROTEIN 1"/>
    <property type="match status" value="1"/>
</dbReference>